<dbReference type="OMA" id="DVPAGNM"/>
<keyword evidence="5" id="KW-0378">Hydrolase</keyword>
<proteinExistence type="inferred from homology"/>
<sequence>MPGVDPNGLGRRAKRSLIVHSLIHALGLFNPSPGRARIQVITPRRASYKDLSTFHSKEYLDYILDKDNDGVTNPEFGLQDDAASFIGLSDYVPLVAGATLTACETLKQNYSDVAICWDGGRHHTHKSKASGFCYVADCVLAILSLKKLVPGPEPRKPRVMYLDLDLHFSDAVSEAFHTPSRPAGSSSQTLILSIHHASRGFFPASKLSGLSSISDAEYDPFTLSIPLNVGASDGTYGRIWPIVERVARTFSPDYTIVQCGADALAGDPYATFNWSLGSGEGSLGWCINRILTSWPGKHLLLGGGGYNSPNVARAWAYLTSLALESPLDLDSPIPEHSGFPLYGPSFTLDIPAGTMQDQNTEEYLSTIETSFESVIKDLAERVSN</sequence>
<evidence type="ECO:0000256" key="6">
    <source>
        <dbReference type="ARBA" id="ARBA00022853"/>
    </source>
</evidence>
<evidence type="ECO:0000256" key="9">
    <source>
        <dbReference type="ARBA" id="ARBA00023242"/>
    </source>
</evidence>
<dbReference type="Pfam" id="PF00850">
    <property type="entry name" value="Hist_deacetyl"/>
    <property type="match status" value="1"/>
</dbReference>
<dbReference type="InterPro" id="IPR000286">
    <property type="entry name" value="HDACs"/>
</dbReference>
<dbReference type="EMBL" id="AACS02000011">
    <property type="protein sequence ID" value="EAU81472.2"/>
    <property type="molecule type" value="Genomic_DNA"/>
</dbReference>
<dbReference type="GO" id="GO:0141221">
    <property type="term" value="F:histone deacetylase activity, hydrolytic mechanism"/>
    <property type="evidence" value="ECO:0007669"/>
    <property type="project" value="UniProtKB-EC"/>
</dbReference>
<evidence type="ECO:0000256" key="4">
    <source>
        <dbReference type="ARBA" id="ARBA00022491"/>
    </source>
</evidence>
<dbReference type="GeneID" id="6017058"/>
<dbReference type="InterPro" id="IPR023696">
    <property type="entry name" value="Ureohydrolase_dom_sf"/>
</dbReference>
<keyword evidence="12" id="KW-1185">Reference proteome</keyword>
<comment type="subcellular location">
    <subcellularLocation>
        <location evidence="1">Nucleus</location>
    </subcellularLocation>
</comment>
<dbReference type="Gene3D" id="3.40.800.20">
    <property type="entry name" value="Histone deacetylase domain"/>
    <property type="match status" value="1"/>
</dbReference>
<dbReference type="HOGENOM" id="CLU_007727_7_6_1"/>
<dbReference type="EC" id="3.5.1.98" evidence="3"/>
<evidence type="ECO:0000256" key="7">
    <source>
        <dbReference type="ARBA" id="ARBA00023015"/>
    </source>
</evidence>
<evidence type="ECO:0000256" key="3">
    <source>
        <dbReference type="ARBA" id="ARBA00012111"/>
    </source>
</evidence>
<gene>
    <name evidence="11" type="ORF">CC1G_05302</name>
</gene>
<keyword evidence="6" id="KW-0156">Chromatin regulator</keyword>
<dbReference type="PRINTS" id="PR01270">
    <property type="entry name" value="HDASUPER"/>
</dbReference>
<dbReference type="OrthoDB" id="73273at2759"/>
<dbReference type="PANTHER" id="PTHR10625">
    <property type="entry name" value="HISTONE DEACETYLASE HDAC1-RELATED"/>
    <property type="match status" value="1"/>
</dbReference>
<keyword evidence="8" id="KW-0804">Transcription</keyword>
<dbReference type="AlphaFoldDB" id="A8PCJ7"/>
<feature type="domain" description="Histone deacetylase" evidence="10">
    <location>
        <begin position="34"/>
        <end position="320"/>
    </location>
</feature>
<dbReference type="InterPro" id="IPR023801">
    <property type="entry name" value="His_deacetylse_dom"/>
</dbReference>
<dbReference type="GO" id="GO:0031507">
    <property type="term" value="P:heterochromatin formation"/>
    <property type="evidence" value="ECO:0007669"/>
    <property type="project" value="TreeGrafter"/>
</dbReference>
<evidence type="ECO:0000256" key="8">
    <source>
        <dbReference type="ARBA" id="ARBA00023163"/>
    </source>
</evidence>
<dbReference type="SUPFAM" id="SSF52768">
    <property type="entry name" value="Arginase/deacetylase"/>
    <property type="match status" value="1"/>
</dbReference>
<keyword evidence="9" id="KW-0539">Nucleus</keyword>
<evidence type="ECO:0000313" key="11">
    <source>
        <dbReference type="EMBL" id="EAU81472.2"/>
    </source>
</evidence>
<protein>
    <recommendedName>
        <fullName evidence="3">histone deacetylase</fullName>
        <ecNumber evidence="3">3.5.1.98</ecNumber>
    </recommendedName>
</protein>
<dbReference type="STRING" id="240176.A8PCJ7"/>
<evidence type="ECO:0000256" key="1">
    <source>
        <dbReference type="ARBA" id="ARBA00004123"/>
    </source>
</evidence>
<dbReference type="PANTHER" id="PTHR10625:SF14">
    <property type="entry name" value="HISTONE DEACETYLASE 8"/>
    <property type="match status" value="1"/>
</dbReference>
<keyword evidence="7" id="KW-0805">Transcription regulation</keyword>
<comment type="similarity">
    <text evidence="2">Belongs to the histone deacetylase family. HD type 1 subfamily.</text>
</comment>
<dbReference type="RefSeq" id="XP_001840416.2">
    <property type="nucleotide sequence ID" value="XM_001840364.2"/>
</dbReference>
<dbReference type="VEuPathDB" id="FungiDB:CC1G_05302"/>
<dbReference type="Proteomes" id="UP000001861">
    <property type="component" value="Unassembled WGS sequence"/>
</dbReference>
<evidence type="ECO:0000256" key="5">
    <source>
        <dbReference type="ARBA" id="ARBA00022801"/>
    </source>
</evidence>
<evidence type="ECO:0000256" key="2">
    <source>
        <dbReference type="ARBA" id="ARBA00006457"/>
    </source>
</evidence>
<reference evidence="11 12" key="1">
    <citation type="journal article" date="2010" name="Proc. Natl. Acad. Sci. U.S.A.">
        <title>Insights into evolution of multicellular fungi from the assembled chromosomes of the mushroom Coprinopsis cinerea (Coprinus cinereus).</title>
        <authorList>
            <person name="Stajich J.E."/>
            <person name="Wilke S.K."/>
            <person name="Ahren D."/>
            <person name="Au C.H."/>
            <person name="Birren B.W."/>
            <person name="Borodovsky M."/>
            <person name="Burns C."/>
            <person name="Canback B."/>
            <person name="Casselton L.A."/>
            <person name="Cheng C.K."/>
            <person name="Deng J."/>
            <person name="Dietrich F.S."/>
            <person name="Fargo D.C."/>
            <person name="Farman M.L."/>
            <person name="Gathman A.C."/>
            <person name="Goldberg J."/>
            <person name="Guigo R."/>
            <person name="Hoegger P.J."/>
            <person name="Hooker J.B."/>
            <person name="Huggins A."/>
            <person name="James T.Y."/>
            <person name="Kamada T."/>
            <person name="Kilaru S."/>
            <person name="Kodira C."/>
            <person name="Kues U."/>
            <person name="Kupfer D."/>
            <person name="Kwan H.S."/>
            <person name="Lomsadze A."/>
            <person name="Li W."/>
            <person name="Lilly W.W."/>
            <person name="Ma L.J."/>
            <person name="Mackey A.J."/>
            <person name="Manning G."/>
            <person name="Martin F."/>
            <person name="Muraguchi H."/>
            <person name="Natvig D.O."/>
            <person name="Palmerini H."/>
            <person name="Ramesh M.A."/>
            <person name="Rehmeyer C.J."/>
            <person name="Roe B.A."/>
            <person name="Shenoy N."/>
            <person name="Stanke M."/>
            <person name="Ter-Hovhannisyan V."/>
            <person name="Tunlid A."/>
            <person name="Velagapudi R."/>
            <person name="Vision T.J."/>
            <person name="Zeng Q."/>
            <person name="Zolan M.E."/>
            <person name="Pukkila P.J."/>
        </authorList>
    </citation>
    <scope>NUCLEOTIDE SEQUENCE [LARGE SCALE GENOMIC DNA]</scope>
    <source>
        <strain evidence="12">Okayama-7 / 130 / ATCC MYA-4618 / FGSC 9003</strain>
    </source>
</reference>
<accession>A8PCJ7</accession>
<comment type="caution">
    <text evidence="11">The sequence shown here is derived from an EMBL/GenBank/DDBJ whole genome shotgun (WGS) entry which is preliminary data.</text>
</comment>
<evidence type="ECO:0000313" key="12">
    <source>
        <dbReference type="Proteomes" id="UP000001861"/>
    </source>
</evidence>
<dbReference type="InterPro" id="IPR037138">
    <property type="entry name" value="His_deacetylse_dom_sf"/>
</dbReference>
<keyword evidence="4" id="KW-0678">Repressor</keyword>
<dbReference type="GO" id="GO:0005634">
    <property type="term" value="C:nucleus"/>
    <property type="evidence" value="ECO:0007669"/>
    <property type="project" value="UniProtKB-SubCell"/>
</dbReference>
<evidence type="ECO:0000259" key="10">
    <source>
        <dbReference type="Pfam" id="PF00850"/>
    </source>
</evidence>
<dbReference type="InParanoid" id="A8PCJ7"/>
<dbReference type="eggNOG" id="KOG1342">
    <property type="taxonomic scope" value="Eukaryota"/>
</dbReference>
<organism evidence="11 12">
    <name type="scientific">Coprinopsis cinerea (strain Okayama-7 / 130 / ATCC MYA-4618 / FGSC 9003)</name>
    <name type="common">Inky cap fungus</name>
    <name type="synonym">Hormographiella aspergillata</name>
    <dbReference type="NCBI Taxonomy" id="240176"/>
    <lineage>
        <taxon>Eukaryota</taxon>
        <taxon>Fungi</taxon>
        <taxon>Dikarya</taxon>
        <taxon>Basidiomycota</taxon>
        <taxon>Agaricomycotina</taxon>
        <taxon>Agaricomycetes</taxon>
        <taxon>Agaricomycetidae</taxon>
        <taxon>Agaricales</taxon>
        <taxon>Agaricineae</taxon>
        <taxon>Psathyrellaceae</taxon>
        <taxon>Coprinopsis</taxon>
    </lineage>
</organism>
<name>A8PCJ7_COPC7</name>
<dbReference type="KEGG" id="cci:CC1G_05302"/>